<accession>A0A1E4TY90</accession>
<evidence type="ECO:0000256" key="2">
    <source>
        <dbReference type="ARBA" id="ARBA00037270"/>
    </source>
</evidence>
<dbReference type="Gene3D" id="2.130.10.10">
    <property type="entry name" value="YVTN repeat-like/Quinoprotein amine dehydrogenase"/>
    <property type="match status" value="1"/>
</dbReference>
<gene>
    <name evidence="6" type="ORF">PACTADRAFT_32213</name>
</gene>
<dbReference type="GO" id="GO:0008380">
    <property type="term" value="P:RNA splicing"/>
    <property type="evidence" value="ECO:0007669"/>
    <property type="project" value="UniProtKB-KW"/>
</dbReference>
<evidence type="ECO:0000313" key="7">
    <source>
        <dbReference type="Proteomes" id="UP000094236"/>
    </source>
</evidence>
<dbReference type="InterPro" id="IPR015943">
    <property type="entry name" value="WD40/YVTN_repeat-like_dom_sf"/>
</dbReference>
<comment type="subunit">
    <text evidence="4">Associates with snRNPs.</text>
</comment>
<evidence type="ECO:0000256" key="5">
    <source>
        <dbReference type="ARBA" id="ARBA00040352"/>
    </source>
</evidence>
<evidence type="ECO:0000313" key="6">
    <source>
        <dbReference type="EMBL" id="ODV96716.1"/>
    </source>
</evidence>
<comment type="similarity">
    <text evidence="3">Belongs to the SWT21 family.</text>
</comment>
<evidence type="ECO:0000256" key="4">
    <source>
        <dbReference type="ARBA" id="ARBA00038575"/>
    </source>
</evidence>
<name>A0A1E4TY90_PACTA</name>
<dbReference type="InterPro" id="IPR036322">
    <property type="entry name" value="WD40_repeat_dom_sf"/>
</dbReference>
<comment type="function">
    <text evidence="2">Involved in mRNA splicing. Helps to stabilize the U1 snRNP-5' splice site interaction.</text>
</comment>
<organism evidence="6 7">
    <name type="scientific">Pachysolen tannophilus NRRL Y-2460</name>
    <dbReference type="NCBI Taxonomy" id="669874"/>
    <lineage>
        <taxon>Eukaryota</taxon>
        <taxon>Fungi</taxon>
        <taxon>Dikarya</taxon>
        <taxon>Ascomycota</taxon>
        <taxon>Saccharomycotina</taxon>
        <taxon>Pichiomycetes</taxon>
        <taxon>Pachysolenaceae</taxon>
        <taxon>Pachysolen</taxon>
    </lineage>
</organism>
<keyword evidence="1" id="KW-0507">mRNA processing</keyword>
<dbReference type="PANTHER" id="PTHR13211:SF0">
    <property type="entry name" value="TELOMERASE CAJAL BODY PROTEIN 1"/>
    <property type="match status" value="1"/>
</dbReference>
<protein>
    <recommendedName>
        <fullName evidence="5">Protein SWT21</fullName>
    </recommendedName>
</protein>
<keyword evidence="7" id="KW-1185">Reference proteome</keyword>
<dbReference type="AlphaFoldDB" id="A0A1E4TY90"/>
<dbReference type="STRING" id="669874.A0A1E4TY90"/>
<sequence length="370" mass="42192">MHWSYDGTSFISVHEDFGIRLFLLPPDILDRQDKIEKNNQLVPFLRIYQNMPILSYSPNSLFSLYGAENEVRENNNILVSLRGVPLRLVDLSPKEEEEKEEKSSLISQYYFKDIMHDKFLDTTALNFLKNGKFLAGSTNNIALFDINRSIPIWHKIFKKTGIISCLEKSKSNSLIGDCIFFGSYIKNQINILDTRSRETVMKSNLFKQGNGIQQIIESNNGRFLYSIARSKDDIDILDLRMNLMKVGTLTNWKQSCLENKNQKKFVDILPNSQGIIAGSNNGEVKIWENSELGIDCDCEVLFKINDNNKNLKFDPNISCVKVNPLTDVNIIGITNGERDPIDPLDSIDSTITEVGLSGISLWETKYKKTL</sequence>
<dbReference type="Proteomes" id="UP000094236">
    <property type="component" value="Unassembled WGS sequence"/>
</dbReference>
<proteinExistence type="inferred from homology"/>
<evidence type="ECO:0000256" key="3">
    <source>
        <dbReference type="ARBA" id="ARBA00038156"/>
    </source>
</evidence>
<dbReference type="SUPFAM" id="SSF50978">
    <property type="entry name" value="WD40 repeat-like"/>
    <property type="match status" value="1"/>
</dbReference>
<dbReference type="OrthoDB" id="239865at2759"/>
<dbReference type="EMBL" id="KV454012">
    <property type="protein sequence ID" value="ODV96716.1"/>
    <property type="molecule type" value="Genomic_DNA"/>
</dbReference>
<dbReference type="PANTHER" id="PTHR13211">
    <property type="entry name" value="TELOMERASE CAJAL BODY PROTEIN 1"/>
    <property type="match status" value="1"/>
</dbReference>
<reference evidence="7" key="1">
    <citation type="submission" date="2016-05" db="EMBL/GenBank/DDBJ databases">
        <title>Comparative genomics of biotechnologically important yeasts.</title>
        <authorList>
            <consortium name="DOE Joint Genome Institute"/>
            <person name="Riley R."/>
            <person name="Haridas S."/>
            <person name="Wolfe K.H."/>
            <person name="Lopes M.R."/>
            <person name="Hittinger C.T."/>
            <person name="Goker M."/>
            <person name="Salamov A."/>
            <person name="Wisecaver J."/>
            <person name="Long T.M."/>
            <person name="Aerts A.L."/>
            <person name="Barry K."/>
            <person name="Choi C."/>
            <person name="Clum A."/>
            <person name="Coughlan A.Y."/>
            <person name="Deshpande S."/>
            <person name="Douglass A.P."/>
            <person name="Hanson S.J."/>
            <person name="Klenk H.-P."/>
            <person name="Labutti K."/>
            <person name="Lapidus A."/>
            <person name="Lindquist E."/>
            <person name="Lipzen A."/>
            <person name="Meier-Kolthoff J.P."/>
            <person name="Ohm R.A."/>
            <person name="Otillar R.P."/>
            <person name="Pangilinan J."/>
            <person name="Peng Y."/>
            <person name="Rokas A."/>
            <person name="Rosa C.A."/>
            <person name="Scheuner C."/>
            <person name="Sibirny A.A."/>
            <person name="Slot J.C."/>
            <person name="Stielow J.B."/>
            <person name="Sun H."/>
            <person name="Kurtzman C.P."/>
            <person name="Blackwell M."/>
            <person name="Grigoriev I.V."/>
            <person name="Jeffries T.W."/>
        </authorList>
    </citation>
    <scope>NUCLEOTIDE SEQUENCE [LARGE SCALE GENOMIC DNA]</scope>
    <source>
        <strain evidence="7">NRRL Y-2460</strain>
    </source>
</reference>
<evidence type="ECO:0000256" key="1">
    <source>
        <dbReference type="ARBA" id="ARBA00023187"/>
    </source>
</evidence>
<dbReference type="InterPro" id="IPR051150">
    <property type="entry name" value="SWT21/TCAB1_mRNA_Telomere"/>
</dbReference>
<keyword evidence="1" id="KW-0508">mRNA splicing</keyword>